<dbReference type="KEGG" id="tped:TPE_1493"/>
<organism evidence="1 2">
    <name type="scientific">Treponema pedis str. T A4</name>
    <dbReference type="NCBI Taxonomy" id="1291379"/>
    <lineage>
        <taxon>Bacteria</taxon>
        <taxon>Pseudomonadati</taxon>
        <taxon>Spirochaetota</taxon>
        <taxon>Spirochaetia</taxon>
        <taxon>Spirochaetales</taxon>
        <taxon>Treponemataceae</taxon>
        <taxon>Treponema</taxon>
    </lineage>
</organism>
<dbReference type="InterPro" id="IPR029052">
    <property type="entry name" value="Metallo-depent_PP-like"/>
</dbReference>
<keyword evidence="2" id="KW-1185">Reference proteome</keyword>
<dbReference type="SUPFAM" id="SSF56300">
    <property type="entry name" value="Metallo-dependent phosphatases"/>
    <property type="match status" value="1"/>
</dbReference>
<gene>
    <name evidence="1" type="ORF">TPE_1493</name>
</gene>
<dbReference type="Gene3D" id="3.60.21.10">
    <property type="match status" value="1"/>
</dbReference>
<reference evidence="1 2" key="1">
    <citation type="journal article" date="2013" name="PLoS ONE">
        <title>Genome-Wide Relatedness of Treponema pedis, from Gingiva and Necrotic Skin Lesions of Pigs, with the Human Oral Pathogen Treponema denticola.</title>
        <authorList>
            <person name="Svartstrom O."/>
            <person name="Mushtaq M."/>
            <person name="Pringle M."/>
            <person name="Segerman B."/>
        </authorList>
    </citation>
    <scope>NUCLEOTIDE SEQUENCE [LARGE SCALE GENOMIC DNA]</scope>
    <source>
        <strain evidence="1">T A4</strain>
    </source>
</reference>
<evidence type="ECO:0000313" key="2">
    <source>
        <dbReference type="Proteomes" id="UP000015620"/>
    </source>
</evidence>
<dbReference type="PATRIC" id="fig|1291379.3.peg.1477"/>
<dbReference type="EMBL" id="CP004120">
    <property type="protein sequence ID" value="AGT43988.1"/>
    <property type="molecule type" value="Genomic_DNA"/>
</dbReference>
<sequence>MMKKILCVADQIDPVIYSKNIKDKYGDMDFIIAAGDLPMEYLDFIQASLGKPLLFVLGGHYLKSLTHYHPEMAEKTKNGEINKFKKNNLFKSENGTYIGFKTFKQDNLLIAGISGAKKENDGKNQFTERQMRRKIIAMIPRLLVNKIKYGRYADIIVSHAPIASANGFKCFEKFIKLFKPKYWLHGNVHIHNSKTPRSTNIEKTEVINVYSRHVLEIS</sequence>
<dbReference type="AlphaFoldDB" id="S6A013"/>
<accession>S6A013</accession>
<dbReference type="Proteomes" id="UP000015620">
    <property type="component" value="Chromosome"/>
</dbReference>
<name>S6A013_9SPIR</name>
<proteinExistence type="predicted"/>
<dbReference type="HOGENOM" id="CLU_095253_0_0_12"/>
<dbReference type="STRING" id="1291379.TPE_1493"/>
<protein>
    <submittedName>
        <fullName evidence="1">Metallophosphoesterase</fullName>
    </submittedName>
</protein>
<evidence type="ECO:0000313" key="1">
    <source>
        <dbReference type="EMBL" id="AGT43988.1"/>
    </source>
</evidence>